<proteinExistence type="predicted"/>
<name>A0A7C9EFD4_OPUST</name>
<organism evidence="1">
    <name type="scientific">Opuntia streptacantha</name>
    <name type="common">Prickly pear cactus</name>
    <name type="synonym">Opuntia cardona</name>
    <dbReference type="NCBI Taxonomy" id="393608"/>
    <lineage>
        <taxon>Eukaryota</taxon>
        <taxon>Viridiplantae</taxon>
        <taxon>Streptophyta</taxon>
        <taxon>Embryophyta</taxon>
        <taxon>Tracheophyta</taxon>
        <taxon>Spermatophyta</taxon>
        <taxon>Magnoliopsida</taxon>
        <taxon>eudicotyledons</taxon>
        <taxon>Gunneridae</taxon>
        <taxon>Pentapetalae</taxon>
        <taxon>Caryophyllales</taxon>
        <taxon>Cactineae</taxon>
        <taxon>Cactaceae</taxon>
        <taxon>Opuntioideae</taxon>
        <taxon>Opuntia</taxon>
    </lineage>
</organism>
<dbReference type="EMBL" id="GISG01239005">
    <property type="protein sequence ID" value="MBA4668281.1"/>
    <property type="molecule type" value="Transcribed_RNA"/>
</dbReference>
<evidence type="ECO:0000313" key="1">
    <source>
        <dbReference type="EMBL" id="MBA4668281.1"/>
    </source>
</evidence>
<dbReference type="AlphaFoldDB" id="A0A7C9EFD4"/>
<sequence length="189" mass="22419">MIIDDLYGMSQLMVGILWRQFELSYQPVNLVDNHNNWEAFLNCMPYSSLSIDHYTFSSIHNQDSSICKPESSTHLIREVHVTRSIHDINQIRFQVTILKNKRHWHCLDRNPPLLLINSRIRISHMPLILGIKCRNVVSLLHKHVHEQCLPMMKIPNKSNITDQIRVRHETEQKLSRHISRRVLDPEFKF</sequence>
<accession>A0A7C9EFD4</accession>
<protein>
    <submittedName>
        <fullName evidence="1">Uncharacterized protein</fullName>
    </submittedName>
</protein>
<reference evidence="1" key="1">
    <citation type="journal article" date="2013" name="J. Plant Res.">
        <title>Effect of fungi and light on seed germination of three Opuntia species from semiarid lands of central Mexico.</title>
        <authorList>
            <person name="Delgado-Sanchez P."/>
            <person name="Jimenez-Bremont J.F."/>
            <person name="Guerrero-Gonzalez Mde L."/>
            <person name="Flores J."/>
        </authorList>
    </citation>
    <scope>NUCLEOTIDE SEQUENCE</scope>
    <source>
        <tissue evidence="1">Cladode</tissue>
    </source>
</reference>
<dbReference type="AntiFam" id="ANF00072">
    <property type="entry name" value="Shadow ORF (opposite TypA)"/>
</dbReference>
<reference evidence="1" key="2">
    <citation type="submission" date="2020-07" db="EMBL/GenBank/DDBJ databases">
        <authorList>
            <person name="Vera ALvarez R."/>
            <person name="Arias-Moreno D.M."/>
            <person name="Jimenez-Jacinto V."/>
            <person name="Jimenez-Bremont J.F."/>
            <person name="Swaminathan K."/>
            <person name="Moose S.P."/>
            <person name="Guerrero-Gonzalez M.L."/>
            <person name="Marino-Ramirez L."/>
            <person name="Landsman D."/>
            <person name="Rodriguez-Kessler M."/>
            <person name="Delgado-Sanchez P."/>
        </authorList>
    </citation>
    <scope>NUCLEOTIDE SEQUENCE</scope>
    <source>
        <tissue evidence="1">Cladode</tissue>
    </source>
</reference>